<dbReference type="AlphaFoldDB" id="A0A2G5B1F1"/>
<dbReference type="OrthoDB" id="10506868at2759"/>
<gene>
    <name evidence="1" type="ORF">COEREDRAFT_12125</name>
</gene>
<evidence type="ECO:0000313" key="2">
    <source>
        <dbReference type="Proteomes" id="UP000242474"/>
    </source>
</evidence>
<keyword evidence="2" id="KW-1185">Reference proteome</keyword>
<proteinExistence type="predicted"/>
<protein>
    <submittedName>
        <fullName evidence="1">Uncharacterized protein</fullName>
    </submittedName>
</protein>
<sequence length="129" mass="15027">MFCWISRKRAEDLKEEMEKAKKSRAEIRKACFVEVWRPAQQIKDALRSRHIKQDQLSPKAQEVYAQLKPVWATYADPIKGNKGKGGKKCKKASGDHKKTVNVVTWARSLMMRLLRMTYIMMQKSICRGI</sequence>
<dbReference type="EMBL" id="KZ303566">
    <property type="protein sequence ID" value="PIA12814.1"/>
    <property type="molecule type" value="Genomic_DNA"/>
</dbReference>
<dbReference type="Proteomes" id="UP000242474">
    <property type="component" value="Unassembled WGS sequence"/>
</dbReference>
<accession>A0A2G5B1F1</accession>
<organism evidence="1 2">
    <name type="scientific">Coemansia reversa (strain ATCC 12441 / NRRL 1564)</name>
    <dbReference type="NCBI Taxonomy" id="763665"/>
    <lineage>
        <taxon>Eukaryota</taxon>
        <taxon>Fungi</taxon>
        <taxon>Fungi incertae sedis</taxon>
        <taxon>Zoopagomycota</taxon>
        <taxon>Kickxellomycotina</taxon>
        <taxon>Kickxellomycetes</taxon>
        <taxon>Kickxellales</taxon>
        <taxon>Kickxellaceae</taxon>
        <taxon>Coemansia</taxon>
    </lineage>
</organism>
<name>A0A2G5B1F1_COERN</name>
<evidence type="ECO:0000313" key="1">
    <source>
        <dbReference type="EMBL" id="PIA12814.1"/>
    </source>
</evidence>
<reference evidence="1 2" key="1">
    <citation type="journal article" date="2015" name="Genome Biol. Evol.">
        <title>Phylogenomic analyses indicate that early fungi evolved digesting cell walls of algal ancestors of land plants.</title>
        <authorList>
            <person name="Chang Y."/>
            <person name="Wang S."/>
            <person name="Sekimoto S."/>
            <person name="Aerts A.L."/>
            <person name="Choi C."/>
            <person name="Clum A."/>
            <person name="LaButti K.M."/>
            <person name="Lindquist E.A."/>
            <person name="Yee Ngan C."/>
            <person name="Ohm R.A."/>
            <person name="Salamov A.A."/>
            <person name="Grigoriev I.V."/>
            <person name="Spatafora J.W."/>
            <person name="Berbee M.L."/>
        </authorList>
    </citation>
    <scope>NUCLEOTIDE SEQUENCE [LARGE SCALE GENOMIC DNA]</scope>
    <source>
        <strain evidence="1 2">NRRL 1564</strain>
    </source>
</reference>